<gene>
    <name evidence="2" type="ORF">NPIL_374641</name>
</gene>
<feature type="compositionally biased region" description="Basic residues" evidence="1">
    <location>
        <begin position="1"/>
        <end position="13"/>
    </location>
</feature>
<dbReference type="Proteomes" id="UP000887013">
    <property type="component" value="Unassembled WGS sequence"/>
</dbReference>
<name>A0A8X6N3J5_NEPPI</name>
<accession>A0A8X6N3J5</accession>
<reference evidence="2" key="1">
    <citation type="submission" date="2020-08" db="EMBL/GenBank/DDBJ databases">
        <title>Multicomponent nature underlies the extraordinary mechanical properties of spider dragline silk.</title>
        <authorList>
            <person name="Kono N."/>
            <person name="Nakamura H."/>
            <person name="Mori M."/>
            <person name="Yoshida Y."/>
            <person name="Ohtoshi R."/>
            <person name="Malay A.D."/>
            <person name="Moran D.A.P."/>
            <person name="Tomita M."/>
            <person name="Numata K."/>
            <person name="Arakawa K."/>
        </authorList>
    </citation>
    <scope>NUCLEOTIDE SEQUENCE</scope>
</reference>
<feature type="compositionally biased region" description="Basic and acidic residues" evidence="1">
    <location>
        <begin position="14"/>
        <end position="24"/>
    </location>
</feature>
<keyword evidence="3" id="KW-1185">Reference proteome</keyword>
<sequence>MKNDHRKGKRVKSQKQEHPVRDDPQPDDILPEGDRNDHVTIPQLGGRKRRATAGGWNNHSALSVIFDPFPCSGPEISGKNHLPVTKYVLTPPFRGMRKSGYPQFVAIDIWIVRVVFRRDLSELV</sequence>
<dbReference type="AlphaFoldDB" id="A0A8X6N3J5"/>
<protein>
    <submittedName>
        <fullName evidence="2">Uncharacterized protein</fullName>
    </submittedName>
</protein>
<comment type="caution">
    <text evidence="2">The sequence shown here is derived from an EMBL/GenBank/DDBJ whole genome shotgun (WGS) entry which is preliminary data.</text>
</comment>
<dbReference type="OrthoDB" id="10589719at2759"/>
<dbReference type="EMBL" id="BMAW01099898">
    <property type="protein sequence ID" value="GFS92286.1"/>
    <property type="molecule type" value="Genomic_DNA"/>
</dbReference>
<evidence type="ECO:0000313" key="2">
    <source>
        <dbReference type="EMBL" id="GFS92286.1"/>
    </source>
</evidence>
<feature type="region of interest" description="Disordered" evidence="1">
    <location>
        <begin position="1"/>
        <end position="52"/>
    </location>
</feature>
<proteinExistence type="predicted"/>
<organism evidence="2 3">
    <name type="scientific">Nephila pilipes</name>
    <name type="common">Giant wood spider</name>
    <name type="synonym">Nephila maculata</name>
    <dbReference type="NCBI Taxonomy" id="299642"/>
    <lineage>
        <taxon>Eukaryota</taxon>
        <taxon>Metazoa</taxon>
        <taxon>Ecdysozoa</taxon>
        <taxon>Arthropoda</taxon>
        <taxon>Chelicerata</taxon>
        <taxon>Arachnida</taxon>
        <taxon>Araneae</taxon>
        <taxon>Araneomorphae</taxon>
        <taxon>Entelegynae</taxon>
        <taxon>Araneoidea</taxon>
        <taxon>Nephilidae</taxon>
        <taxon>Nephila</taxon>
    </lineage>
</organism>
<evidence type="ECO:0000313" key="3">
    <source>
        <dbReference type="Proteomes" id="UP000887013"/>
    </source>
</evidence>
<evidence type="ECO:0000256" key="1">
    <source>
        <dbReference type="SAM" id="MobiDB-lite"/>
    </source>
</evidence>